<accession>A0A846XTT7</accession>
<evidence type="ECO:0000256" key="4">
    <source>
        <dbReference type="PROSITE-ProRule" id="PRU00335"/>
    </source>
</evidence>
<dbReference type="InterPro" id="IPR001647">
    <property type="entry name" value="HTH_TetR"/>
</dbReference>
<keyword evidence="1" id="KW-0805">Transcription regulation</keyword>
<dbReference type="InterPro" id="IPR036271">
    <property type="entry name" value="Tet_transcr_reg_TetR-rel_C_sf"/>
</dbReference>
<organism evidence="6 7">
    <name type="scientific">Nocardia vermiculata</name>
    <dbReference type="NCBI Taxonomy" id="257274"/>
    <lineage>
        <taxon>Bacteria</taxon>
        <taxon>Bacillati</taxon>
        <taxon>Actinomycetota</taxon>
        <taxon>Actinomycetes</taxon>
        <taxon>Mycobacteriales</taxon>
        <taxon>Nocardiaceae</taxon>
        <taxon>Nocardia</taxon>
    </lineage>
</organism>
<proteinExistence type="predicted"/>
<feature type="domain" description="HTH tetR-type" evidence="5">
    <location>
        <begin position="9"/>
        <end position="69"/>
    </location>
</feature>
<reference evidence="6 7" key="1">
    <citation type="submission" date="2020-04" db="EMBL/GenBank/DDBJ databases">
        <title>MicrobeNet Type strains.</title>
        <authorList>
            <person name="Nicholson A.C."/>
        </authorList>
    </citation>
    <scope>NUCLEOTIDE SEQUENCE [LARGE SCALE GENOMIC DNA]</scope>
    <source>
        <strain evidence="6 7">JCM 12354</strain>
    </source>
</reference>
<dbReference type="Proteomes" id="UP000565711">
    <property type="component" value="Unassembled WGS sequence"/>
</dbReference>
<evidence type="ECO:0000256" key="3">
    <source>
        <dbReference type="ARBA" id="ARBA00023163"/>
    </source>
</evidence>
<keyword evidence="2 4" id="KW-0238">DNA-binding</keyword>
<evidence type="ECO:0000259" key="5">
    <source>
        <dbReference type="PROSITE" id="PS50977"/>
    </source>
</evidence>
<protein>
    <submittedName>
        <fullName evidence="6">TetR/AcrR family transcriptional regulator</fullName>
    </submittedName>
</protein>
<evidence type="ECO:0000313" key="7">
    <source>
        <dbReference type="Proteomes" id="UP000565711"/>
    </source>
</evidence>
<name>A0A846XTT7_9NOCA</name>
<dbReference type="GO" id="GO:0000976">
    <property type="term" value="F:transcription cis-regulatory region binding"/>
    <property type="evidence" value="ECO:0007669"/>
    <property type="project" value="TreeGrafter"/>
</dbReference>
<dbReference type="EMBL" id="JAAXOP010000003">
    <property type="protein sequence ID" value="NKY50037.1"/>
    <property type="molecule type" value="Genomic_DNA"/>
</dbReference>
<dbReference type="Gene3D" id="1.10.357.10">
    <property type="entry name" value="Tetracycline Repressor, domain 2"/>
    <property type="match status" value="1"/>
</dbReference>
<dbReference type="PANTHER" id="PTHR30055:SF234">
    <property type="entry name" value="HTH-TYPE TRANSCRIPTIONAL REGULATOR BETI"/>
    <property type="match status" value="1"/>
</dbReference>
<evidence type="ECO:0000313" key="6">
    <source>
        <dbReference type="EMBL" id="NKY50037.1"/>
    </source>
</evidence>
<dbReference type="PANTHER" id="PTHR30055">
    <property type="entry name" value="HTH-TYPE TRANSCRIPTIONAL REGULATOR RUTR"/>
    <property type="match status" value="1"/>
</dbReference>
<dbReference type="RefSeq" id="WP_067870623.1">
    <property type="nucleotide sequence ID" value="NZ_JAAXOP010000003.1"/>
</dbReference>
<dbReference type="SUPFAM" id="SSF48498">
    <property type="entry name" value="Tetracyclin repressor-like, C-terminal domain"/>
    <property type="match status" value="1"/>
</dbReference>
<comment type="caution">
    <text evidence="6">The sequence shown here is derived from an EMBL/GenBank/DDBJ whole genome shotgun (WGS) entry which is preliminary data.</text>
</comment>
<gene>
    <name evidence="6" type="ORF">HGA08_07410</name>
</gene>
<evidence type="ECO:0000256" key="2">
    <source>
        <dbReference type="ARBA" id="ARBA00023125"/>
    </source>
</evidence>
<feature type="DNA-binding region" description="H-T-H motif" evidence="4">
    <location>
        <begin position="32"/>
        <end position="51"/>
    </location>
</feature>
<keyword evidence="3" id="KW-0804">Transcription</keyword>
<dbReference type="GO" id="GO:0003700">
    <property type="term" value="F:DNA-binding transcription factor activity"/>
    <property type="evidence" value="ECO:0007669"/>
    <property type="project" value="TreeGrafter"/>
</dbReference>
<dbReference type="PRINTS" id="PR00455">
    <property type="entry name" value="HTHTETR"/>
</dbReference>
<sequence length="202" mass="21332">MSPRIVDPDARRAEILAAAVRVFARKGFAASRIEDIAAEAGIAKGSVYLAFDSREAVLRAAFDDFADNSLAGLRATVAQDGPALQRLATLIRTTCAMLTSAPDLSRIMIDLWGVGRGDDVAMPLDMAAVYRGYRAAIEQLLTAAEHEGDIRPGSAAARSMVIVGAIEGCLLQWLAEPGLPIAGLDGTIIDICLNGLRPAERA</sequence>
<keyword evidence="7" id="KW-1185">Reference proteome</keyword>
<dbReference type="InterPro" id="IPR009057">
    <property type="entry name" value="Homeodomain-like_sf"/>
</dbReference>
<dbReference type="SUPFAM" id="SSF46689">
    <property type="entry name" value="Homeodomain-like"/>
    <property type="match status" value="1"/>
</dbReference>
<dbReference type="Pfam" id="PF00440">
    <property type="entry name" value="TetR_N"/>
    <property type="match status" value="1"/>
</dbReference>
<dbReference type="AlphaFoldDB" id="A0A846XTT7"/>
<dbReference type="PROSITE" id="PS50977">
    <property type="entry name" value="HTH_TETR_2"/>
    <property type="match status" value="1"/>
</dbReference>
<dbReference type="InterPro" id="IPR050109">
    <property type="entry name" value="HTH-type_TetR-like_transc_reg"/>
</dbReference>
<evidence type="ECO:0000256" key="1">
    <source>
        <dbReference type="ARBA" id="ARBA00023015"/>
    </source>
</evidence>